<reference evidence="3 4" key="1">
    <citation type="journal article" date="2020" name="Front. Microbiol.">
        <title>Single-cell genomics of novel Actinobacteria with the Wood-Ljungdahl pathway discovered in a serpentinizing system.</title>
        <authorList>
            <person name="Merino N."/>
            <person name="Kawai M."/>
            <person name="Boyd E.S."/>
            <person name="Colman D.R."/>
            <person name="McGlynn S.E."/>
            <person name="Nealson K.H."/>
            <person name="Kurokawa K."/>
            <person name="Hongoh Y."/>
        </authorList>
    </citation>
    <scope>NUCLEOTIDE SEQUENCE [LARGE SCALE GENOMIC DNA]</scope>
    <source>
        <strain evidence="1 4">S03</strain>
        <strain evidence="2 3">S47</strain>
    </source>
</reference>
<protein>
    <submittedName>
        <fullName evidence="2">Uncharacterized protein</fullName>
    </submittedName>
</protein>
<dbReference type="AlphaFoldDB" id="A0A6V8QG61"/>
<accession>A0A6V8QG61</accession>
<sequence length="357" mass="41897">MNIEKVVTKYMEIIKSDTFAKYEKEFAQRICSALSKGYLRKLPEPPLVQIIENVVNGVHNLTMKDDKTYFELLTRSIFIHGNKSQVEFDYYGQNMQGEFGDLIFIISVVFNGWKYFEKLTINQFKKDKRGSMSISWSIDNRGQLYLLSRFPTFRGVKGLIPKKESTLPNYSGCLGSYGLIYKPGDFAFVSATALDSFMGQKNTLKKGELYLLTYKSKKYPFFFPYFYPDINELLYLIDKFYRRYGFKWYFLWNIFDNYHYAYNTFDFTHKYLTMGIGEPLFMKIGIDNLHARNFLHEFLSAIRIKVREERDVLNFMDGFFRYRYAGNGGEGGFRQNIEFDFEGGGIGVIHTIINLGE</sequence>
<dbReference type="EMBL" id="BLSD01000195">
    <property type="protein sequence ID" value="GFP40293.1"/>
    <property type="molecule type" value="Genomic_DNA"/>
</dbReference>
<gene>
    <name evidence="1" type="ORF">HKBW3S03_01423</name>
    <name evidence="2" type="ORF">HKBW3S47_01989</name>
</gene>
<organism evidence="2 3">
    <name type="scientific">Candidatus Hakubella thermalkaliphila</name>
    <dbReference type="NCBI Taxonomy" id="2754717"/>
    <lineage>
        <taxon>Bacteria</taxon>
        <taxon>Bacillati</taxon>
        <taxon>Actinomycetota</taxon>
        <taxon>Actinomycetota incertae sedis</taxon>
        <taxon>Candidatus Hakubellales</taxon>
        <taxon>Candidatus Hakubellaceae</taxon>
        <taxon>Candidatus Hakubella</taxon>
    </lineage>
</organism>
<comment type="caution">
    <text evidence="2">The sequence shown here is derived from an EMBL/GenBank/DDBJ whole genome shotgun (WGS) entry which is preliminary data.</text>
</comment>
<dbReference type="EMBL" id="BLRU01000179">
    <property type="protein sequence ID" value="GFP19919.1"/>
    <property type="molecule type" value="Genomic_DNA"/>
</dbReference>
<evidence type="ECO:0000313" key="4">
    <source>
        <dbReference type="Proteomes" id="UP000574717"/>
    </source>
</evidence>
<proteinExistence type="predicted"/>
<dbReference type="Proteomes" id="UP000569018">
    <property type="component" value="Unassembled WGS sequence"/>
</dbReference>
<evidence type="ECO:0000313" key="1">
    <source>
        <dbReference type="EMBL" id="GFP19919.1"/>
    </source>
</evidence>
<dbReference type="Proteomes" id="UP000574717">
    <property type="component" value="Unassembled WGS sequence"/>
</dbReference>
<dbReference type="RefSeq" id="WP_176236212.1">
    <property type="nucleotide sequence ID" value="NZ_BLRU01000179.1"/>
</dbReference>
<evidence type="ECO:0000313" key="2">
    <source>
        <dbReference type="EMBL" id="GFP40293.1"/>
    </source>
</evidence>
<evidence type="ECO:0000313" key="3">
    <source>
        <dbReference type="Proteomes" id="UP000569018"/>
    </source>
</evidence>
<name>A0A6V8QG61_9ACTN</name>